<dbReference type="GO" id="GO:0008270">
    <property type="term" value="F:zinc ion binding"/>
    <property type="evidence" value="ECO:0007669"/>
    <property type="project" value="InterPro"/>
</dbReference>
<feature type="region of interest" description="Disordered" evidence="1">
    <location>
        <begin position="1"/>
        <end position="27"/>
    </location>
</feature>
<dbReference type="Pfam" id="PF01844">
    <property type="entry name" value="HNH"/>
    <property type="match status" value="1"/>
</dbReference>
<dbReference type="GO" id="GO:0003676">
    <property type="term" value="F:nucleic acid binding"/>
    <property type="evidence" value="ECO:0007669"/>
    <property type="project" value="InterPro"/>
</dbReference>
<comment type="caution">
    <text evidence="3">The sequence shown here is derived from an EMBL/GenBank/DDBJ whole genome shotgun (WGS) entry which is preliminary data.</text>
</comment>
<dbReference type="AlphaFoldDB" id="A0A2M6W655"/>
<dbReference type="Gene3D" id="1.10.30.50">
    <property type="match status" value="1"/>
</dbReference>
<feature type="compositionally biased region" description="Basic and acidic residues" evidence="1">
    <location>
        <begin position="1"/>
        <end position="18"/>
    </location>
</feature>
<dbReference type="GO" id="GO:0004519">
    <property type="term" value="F:endonuclease activity"/>
    <property type="evidence" value="ECO:0007669"/>
    <property type="project" value="InterPro"/>
</dbReference>
<organism evidence="3 4">
    <name type="scientific">Candidatus Magasanikbacteria bacterium CG10_big_fil_rev_8_21_14_0_10_36_32</name>
    <dbReference type="NCBI Taxonomy" id="1974646"/>
    <lineage>
        <taxon>Bacteria</taxon>
        <taxon>Candidatus Magasanikiibacteriota</taxon>
    </lineage>
</organism>
<feature type="domain" description="HNH nuclease" evidence="2">
    <location>
        <begin position="9"/>
        <end position="56"/>
    </location>
</feature>
<dbReference type="InterPro" id="IPR002711">
    <property type="entry name" value="HNH"/>
</dbReference>
<evidence type="ECO:0000256" key="1">
    <source>
        <dbReference type="SAM" id="MobiDB-lite"/>
    </source>
</evidence>
<evidence type="ECO:0000259" key="2">
    <source>
        <dbReference type="SMART" id="SM00507"/>
    </source>
</evidence>
<sequence>MKRKADAEKIKKILEKRGYPNGEVPRGHEVHHIKPLAKGGKDTPKNLVVIKVSKHKQIHKNRRKRGEE</sequence>
<gene>
    <name evidence="3" type="ORF">COU29_03325</name>
</gene>
<dbReference type="SMART" id="SM00507">
    <property type="entry name" value="HNHc"/>
    <property type="match status" value="1"/>
</dbReference>
<protein>
    <recommendedName>
        <fullName evidence="2">HNH nuclease domain-containing protein</fullName>
    </recommendedName>
</protein>
<dbReference type="EMBL" id="PFBV01000004">
    <property type="protein sequence ID" value="PIT88272.1"/>
    <property type="molecule type" value="Genomic_DNA"/>
</dbReference>
<dbReference type="InterPro" id="IPR003615">
    <property type="entry name" value="HNH_nuc"/>
</dbReference>
<reference evidence="4" key="1">
    <citation type="submission" date="2017-09" db="EMBL/GenBank/DDBJ databases">
        <title>Depth-based differentiation of microbial function through sediment-hosted aquifers and enrichment of novel symbionts in the deep terrestrial subsurface.</title>
        <authorList>
            <person name="Probst A.J."/>
            <person name="Ladd B."/>
            <person name="Jarett J.K."/>
            <person name="Geller-Mcgrath D.E."/>
            <person name="Sieber C.M.K."/>
            <person name="Emerson J.B."/>
            <person name="Anantharaman K."/>
            <person name="Thomas B.C."/>
            <person name="Malmstrom R."/>
            <person name="Stieglmeier M."/>
            <person name="Klingl A."/>
            <person name="Woyke T."/>
            <person name="Ryan C.M."/>
            <person name="Banfield J.F."/>
        </authorList>
    </citation>
    <scope>NUCLEOTIDE SEQUENCE [LARGE SCALE GENOMIC DNA]</scope>
</reference>
<dbReference type="Proteomes" id="UP000231426">
    <property type="component" value="Unassembled WGS sequence"/>
</dbReference>
<evidence type="ECO:0000313" key="4">
    <source>
        <dbReference type="Proteomes" id="UP000231426"/>
    </source>
</evidence>
<name>A0A2M6W655_9BACT</name>
<proteinExistence type="predicted"/>
<evidence type="ECO:0000313" key="3">
    <source>
        <dbReference type="EMBL" id="PIT88272.1"/>
    </source>
</evidence>
<dbReference type="CDD" id="cd00085">
    <property type="entry name" value="HNHc"/>
    <property type="match status" value="1"/>
</dbReference>
<accession>A0A2M6W655</accession>